<feature type="region of interest" description="Disordered" evidence="1">
    <location>
        <begin position="61"/>
        <end position="129"/>
    </location>
</feature>
<protein>
    <submittedName>
        <fullName evidence="2">Uncharacterized protein</fullName>
    </submittedName>
</protein>
<dbReference type="EMBL" id="LJSK01000016">
    <property type="protein sequence ID" value="KPI89838.1"/>
    <property type="molecule type" value="Genomic_DNA"/>
</dbReference>
<organism evidence="2 3">
    <name type="scientific">Leptomonas seymouri</name>
    <dbReference type="NCBI Taxonomy" id="5684"/>
    <lineage>
        <taxon>Eukaryota</taxon>
        <taxon>Discoba</taxon>
        <taxon>Euglenozoa</taxon>
        <taxon>Kinetoplastea</taxon>
        <taxon>Metakinetoplastina</taxon>
        <taxon>Trypanosomatida</taxon>
        <taxon>Trypanosomatidae</taxon>
        <taxon>Leishmaniinae</taxon>
        <taxon>Leptomonas</taxon>
    </lineage>
</organism>
<feature type="compositionally biased region" description="Polar residues" evidence="1">
    <location>
        <begin position="93"/>
        <end position="104"/>
    </location>
</feature>
<feature type="compositionally biased region" description="Polar residues" evidence="1">
    <location>
        <begin position="544"/>
        <end position="570"/>
    </location>
</feature>
<dbReference type="OMA" id="AVWTYVR"/>
<keyword evidence="3" id="KW-1185">Reference proteome</keyword>
<dbReference type="OrthoDB" id="267228at2759"/>
<dbReference type="VEuPathDB" id="TriTrypDB:Lsey_0016_0550"/>
<feature type="compositionally biased region" description="Basic and acidic residues" evidence="1">
    <location>
        <begin position="111"/>
        <end position="120"/>
    </location>
</feature>
<feature type="region of interest" description="Disordered" evidence="1">
    <location>
        <begin position="751"/>
        <end position="771"/>
    </location>
</feature>
<feature type="region of interest" description="Disordered" evidence="1">
    <location>
        <begin position="204"/>
        <end position="229"/>
    </location>
</feature>
<feature type="compositionally biased region" description="Low complexity" evidence="1">
    <location>
        <begin position="957"/>
        <end position="966"/>
    </location>
</feature>
<name>A0A0N1I180_LEPSE</name>
<dbReference type="Proteomes" id="UP000038009">
    <property type="component" value="Unassembled WGS sequence"/>
</dbReference>
<feature type="region of interest" description="Disordered" evidence="1">
    <location>
        <begin position="807"/>
        <end position="856"/>
    </location>
</feature>
<feature type="region of interest" description="Disordered" evidence="1">
    <location>
        <begin position="943"/>
        <end position="966"/>
    </location>
</feature>
<accession>A0A0N1I180</accession>
<evidence type="ECO:0000313" key="3">
    <source>
        <dbReference type="Proteomes" id="UP000038009"/>
    </source>
</evidence>
<comment type="caution">
    <text evidence="2">The sequence shown here is derived from an EMBL/GenBank/DDBJ whole genome shotgun (WGS) entry which is preliminary data.</text>
</comment>
<proteinExistence type="predicted"/>
<feature type="region of interest" description="Disordered" evidence="1">
    <location>
        <begin position="309"/>
        <end position="368"/>
    </location>
</feature>
<feature type="compositionally biased region" description="Polar residues" evidence="1">
    <location>
        <begin position="315"/>
        <end position="331"/>
    </location>
</feature>
<evidence type="ECO:0000313" key="2">
    <source>
        <dbReference type="EMBL" id="KPI89838.1"/>
    </source>
</evidence>
<dbReference type="AlphaFoldDB" id="A0A0N1I180"/>
<reference evidence="2 3" key="1">
    <citation type="journal article" date="2015" name="PLoS Pathog.">
        <title>Leptomonas seymouri: Adaptations to the Dixenous Life Cycle Analyzed by Genome Sequencing, Transcriptome Profiling and Co-infection with Leishmania donovani.</title>
        <authorList>
            <person name="Kraeva N."/>
            <person name="Butenko A."/>
            <person name="Hlavacova J."/>
            <person name="Kostygov A."/>
            <person name="Myskova J."/>
            <person name="Grybchuk D."/>
            <person name="Lestinova T."/>
            <person name="Votypka J."/>
            <person name="Volf P."/>
            <person name="Opperdoes F."/>
            <person name="Flegontov P."/>
            <person name="Lukes J."/>
            <person name="Yurchenko V."/>
        </authorList>
    </citation>
    <scope>NUCLEOTIDE SEQUENCE [LARGE SCALE GENOMIC DNA]</scope>
    <source>
        <strain evidence="2 3">ATCC 30220</strain>
    </source>
</reference>
<feature type="compositionally biased region" description="Pro residues" evidence="1">
    <location>
        <begin position="828"/>
        <end position="837"/>
    </location>
</feature>
<gene>
    <name evidence="2" type="ORF">ABL78_1101</name>
</gene>
<sequence length="1019" mass="105911">MLPLSSPTLLTAEAAQKKIEYIQAELFRVQRACEFRDEHPYDPAETHGRVECGSDGGAFGGQCQIDERRSDGTTPRAAKPGSPEHSKRKDHTCSNSTRSYSPSGDLSGEPHAGHTKDTTEGCKGGGSTRQALSFSEFERRRIAQLLGRVAVEITAVWTYVHQWSSMSEASAAYADTTPLPTSMNTAHRWMQQPSEWSVTTTASASDKSFSDRGEHDRCVGSRTSTRSASQLFKRNEVDVQRETVAKGSPEAQMAALNTLIHTVMSIQRILTGKDDRCCGGAHNGCFCTAFAEGRMNLGLGVAQGEASFGAPAGSDSATPGPSSTQFNNDSSIPPPSTAAELGHTLPASSDASPWPPPKQPDDLLNISAAPSPVSSAPFSLAYDSSAAAQKVSIPEYLKGYVWESSERSPLEGVEGDKQGGNEDADTTVVEMGADRRHFRSASGGSATGADPRSLFRVSDIFTGFHVGSHRASPRGPEVSLGIHNSNTSNAPLQGNAGSINALQHFDSDMGFMPASPLKLAVSGSSSLIGSPVQAQPYSPPRLQGESTSSTTAQPLGTISCHANPTHHNNGSSGGRSPDSAEMSPAAIAAYSRSTSLLRRPHRLEVPLSRTQSLRCMPSYISPTSVTSGGGSSPGAAVSTNAAGNTFYSHAHAPTSNAAKTGSGSGGDGYVPVGAPTLTSSPPVCRSASTTGDSPHSSIVGLHFKRVISVDSENGGWPPGSLADSLEMSHPKAASPFGRPRTLSCSTNTVPNSAPQEMVAGSEGQRATTASAPTELAMLTVYPSSTGSVGADVGGASTASSVLNTSSVLPGRADSFRSGVAPARAATSAPPPTPPPSRPTVQPNGKGKPTVRFSPPARPLTANAAAALPSAQGHAVRTGGVAGGRAQASEAAPLPPHSYKIDAERLANFLQCVRGLLHTEFSEEEFDSMHLCYFLPGVSLAKPSAAPSEGKEGAEGRAAPTASSASTAVKAEAPLPLFHGGERVPVRLTKLDVFYSLVKRKVQEVCDNVQVPSDAYLSLL</sequence>
<evidence type="ECO:0000256" key="1">
    <source>
        <dbReference type="SAM" id="MobiDB-lite"/>
    </source>
</evidence>
<feature type="region of interest" description="Disordered" evidence="1">
    <location>
        <begin position="528"/>
        <end position="582"/>
    </location>
</feature>
<feature type="compositionally biased region" description="Basic and acidic residues" evidence="1">
    <location>
        <begin position="208"/>
        <end position="219"/>
    </location>
</feature>